<dbReference type="EMBL" id="CAFBLH010000015">
    <property type="protein sequence ID" value="CAB4864811.1"/>
    <property type="molecule type" value="Genomic_DNA"/>
</dbReference>
<sequence>MNLRKLIGLACALLLLSGCAQASPDAHQGMKMSAPVSCEIPGLVSAFDAAVPGSKYVVTDWQPSVGTDLYDAINNGGIACTYGIQVAEVGGTVLFGNLDSAQWDKKKSQWLADGQIAIDLPGIDESDAVILKEGSTGADEMHIWGVNLLIHGVWIQVNASFLQTIDEALPLIKAAIAALKE</sequence>
<dbReference type="AlphaFoldDB" id="A0A6J7D3Q6"/>
<accession>A0A6J7D3Q6</accession>
<protein>
    <submittedName>
        <fullName evidence="1">Unannotated protein</fullName>
    </submittedName>
</protein>
<name>A0A6J7D3Q6_9ZZZZ</name>
<gene>
    <name evidence="1" type="ORF">UFOPK3342_00637</name>
</gene>
<dbReference type="PROSITE" id="PS51257">
    <property type="entry name" value="PROKAR_LIPOPROTEIN"/>
    <property type="match status" value="1"/>
</dbReference>
<proteinExistence type="predicted"/>
<reference evidence="1" key="1">
    <citation type="submission" date="2020-05" db="EMBL/GenBank/DDBJ databases">
        <authorList>
            <person name="Chiriac C."/>
            <person name="Salcher M."/>
            <person name="Ghai R."/>
            <person name="Kavagutti S V."/>
        </authorList>
    </citation>
    <scope>NUCLEOTIDE SEQUENCE</scope>
</reference>
<organism evidence="1">
    <name type="scientific">freshwater metagenome</name>
    <dbReference type="NCBI Taxonomy" id="449393"/>
    <lineage>
        <taxon>unclassified sequences</taxon>
        <taxon>metagenomes</taxon>
        <taxon>ecological metagenomes</taxon>
    </lineage>
</organism>
<evidence type="ECO:0000313" key="1">
    <source>
        <dbReference type="EMBL" id="CAB4864811.1"/>
    </source>
</evidence>